<organism evidence="1 2">
    <name type="scientific">Pistacia integerrima</name>
    <dbReference type="NCBI Taxonomy" id="434235"/>
    <lineage>
        <taxon>Eukaryota</taxon>
        <taxon>Viridiplantae</taxon>
        <taxon>Streptophyta</taxon>
        <taxon>Embryophyta</taxon>
        <taxon>Tracheophyta</taxon>
        <taxon>Spermatophyta</taxon>
        <taxon>Magnoliopsida</taxon>
        <taxon>eudicotyledons</taxon>
        <taxon>Gunneridae</taxon>
        <taxon>Pentapetalae</taxon>
        <taxon>rosids</taxon>
        <taxon>malvids</taxon>
        <taxon>Sapindales</taxon>
        <taxon>Anacardiaceae</taxon>
        <taxon>Pistacia</taxon>
    </lineage>
</organism>
<sequence>MHSIFFFHSPLFSTIFSSDSSPSFEVYKCKRRSINPKAFFSSLFFFFDFVFVFVFSASKTMPLGERGGWDKNESRYCGVETDFDDDMPHLLSYNLSWLRFRVATLMDPAYRPSLVEKYASGGSNILPFAASDLVLSPSRWSSHVVVYSRIYSGKIISWIHLDSEDETGWVLKLL</sequence>
<dbReference type="Proteomes" id="UP001163603">
    <property type="component" value="Chromosome 14"/>
</dbReference>
<protein>
    <submittedName>
        <fullName evidence="1">Uncharacterized protein</fullName>
    </submittedName>
</protein>
<name>A0ACC0X7X8_9ROSI</name>
<keyword evidence="2" id="KW-1185">Reference proteome</keyword>
<comment type="caution">
    <text evidence="1">The sequence shown here is derived from an EMBL/GenBank/DDBJ whole genome shotgun (WGS) entry which is preliminary data.</text>
</comment>
<accession>A0ACC0X7X8</accession>
<reference evidence="2" key="1">
    <citation type="journal article" date="2023" name="G3 (Bethesda)">
        <title>Genome assembly and association tests identify interacting loci associated with vigor, precocity, and sex in interspecific pistachio rootstocks.</title>
        <authorList>
            <person name="Palmer W."/>
            <person name="Jacygrad E."/>
            <person name="Sagayaradj S."/>
            <person name="Cavanaugh K."/>
            <person name="Han R."/>
            <person name="Bertier L."/>
            <person name="Beede B."/>
            <person name="Kafkas S."/>
            <person name="Golino D."/>
            <person name="Preece J."/>
            <person name="Michelmore R."/>
        </authorList>
    </citation>
    <scope>NUCLEOTIDE SEQUENCE [LARGE SCALE GENOMIC DNA]</scope>
</reference>
<evidence type="ECO:0000313" key="1">
    <source>
        <dbReference type="EMBL" id="KAJ0011440.1"/>
    </source>
</evidence>
<evidence type="ECO:0000313" key="2">
    <source>
        <dbReference type="Proteomes" id="UP001163603"/>
    </source>
</evidence>
<dbReference type="EMBL" id="CM047749">
    <property type="protein sequence ID" value="KAJ0011440.1"/>
    <property type="molecule type" value="Genomic_DNA"/>
</dbReference>
<gene>
    <name evidence="1" type="ORF">Pint_33824</name>
</gene>
<proteinExistence type="predicted"/>